<dbReference type="Proteomes" id="UP001217089">
    <property type="component" value="Unassembled WGS sequence"/>
</dbReference>
<dbReference type="PANTHER" id="PTHR10102">
    <property type="entry name" value="DNA-DIRECTED RNA POLYMERASE, MITOCHONDRIAL"/>
    <property type="match status" value="1"/>
</dbReference>
<dbReference type="PANTHER" id="PTHR10102:SF0">
    <property type="entry name" value="DNA-DIRECTED RNA POLYMERASE, MITOCHONDRIAL"/>
    <property type="match status" value="1"/>
</dbReference>
<dbReference type="PROSITE" id="PS51375">
    <property type="entry name" value="PPR"/>
    <property type="match status" value="1"/>
</dbReference>
<gene>
    <name evidence="2" type="ORF">KUTeg_002199</name>
</gene>
<dbReference type="SUPFAM" id="SSF56672">
    <property type="entry name" value="DNA/RNA polymerases"/>
    <property type="match status" value="1"/>
</dbReference>
<protein>
    <recommendedName>
        <fullName evidence="4">Pentatricopeptide repeat-containing protein</fullName>
    </recommendedName>
</protein>
<proteinExistence type="predicted"/>
<dbReference type="Pfam" id="PF13812">
    <property type="entry name" value="PPR_3"/>
    <property type="match status" value="1"/>
</dbReference>
<reference evidence="2 3" key="1">
    <citation type="submission" date="2022-12" db="EMBL/GenBank/DDBJ databases">
        <title>Chromosome-level genome of Tegillarca granosa.</title>
        <authorList>
            <person name="Kim J."/>
        </authorList>
    </citation>
    <scope>NUCLEOTIDE SEQUENCE [LARGE SCALE GENOMIC DNA]</scope>
    <source>
        <strain evidence="2">Teg-2019</strain>
        <tissue evidence="2">Adductor muscle</tissue>
    </source>
</reference>
<dbReference type="InterPro" id="IPR011990">
    <property type="entry name" value="TPR-like_helical_dom_sf"/>
</dbReference>
<accession>A0ABQ9FV15</accession>
<evidence type="ECO:0000313" key="2">
    <source>
        <dbReference type="EMBL" id="KAJ8320612.1"/>
    </source>
</evidence>
<dbReference type="NCBIfam" id="TIGR00756">
    <property type="entry name" value="PPR"/>
    <property type="match status" value="1"/>
</dbReference>
<dbReference type="InterPro" id="IPR002092">
    <property type="entry name" value="DNA-dir_Rpol_phage-type"/>
</dbReference>
<feature type="repeat" description="PPR" evidence="1">
    <location>
        <begin position="147"/>
        <end position="181"/>
    </location>
</feature>
<dbReference type="InterPro" id="IPR002885">
    <property type="entry name" value="PPR_rpt"/>
</dbReference>
<evidence type="ECO:0000313" key="3">
    <source>
        <dbReference type="Proteomes" id="UP001217089"/>
    </source>
</evidence>
<sequence>MLNGKCRTSLTSHEISSMSSLIRIRGNLKLRFFDIQYCERLIALDKRSFSSYVLFEEDKCHKCLTLRSANQRSSSGNFTRSQYYSSSSNLKLKGLKLPKTPEDIIRKRKAAWIFSGHVNNAHFVVKYYLNSDLSPEENYYRTNKIKDIKIYNALLHGWAKQGNLSKMQEVFSFMRENDVSPTLQSYAAVLECMGKSKSGRLEITDKLLHDIKMNALKSIDPDYKPYPVPETAPYTGPLIETLNEPLSPEEMVDKNPYYGVVTADDIKKKIPEQLAREKKYFITVKSVESSKELDEKTKLMEVDKLATESEYYSPKKQSLYSRFGYHVFNQYKNSDKKANGIIDTMQKLYKAYAEVDIKMFDNGNEKNLVPAFYSIYRNREYRMHEEIKPHPVLSRLFNNAKIDDIPFEVSELPMILDIIIGVFNRKGDKDLDIPQPPTEAPPLPKIEKNMNQKERYNVIKEKMKIRQQQGEMYSLWCSELYRLSIANEVVISSNADRLKFADEMIDEILDSADNPMTVRMSFIDSYRYMSFIDSYRYMSFIDNYRYMSFIDNYRYMSFIDSYRYMSFKDSYRYMSFIDSYRYMSFKDSYRYMSFIDSYRYISFIDSYRYMSFIDSYRYMSFTDSYRYMSFIDNYRYMSFIDSYRYMSFTGQLQAQVIHLYKKRILVISFVTCRKKRFVILPFHVFSLMQVLYL</sequence>
<dbReference type="Gene3D" id="1.25.40.10">
    <property type="entry name" value="Tetratricopeptide repeat domain"/>
    <property type="match status" value="1"/>
</dbReference>
<evidence type="ECO:0008006" key="4">
    <source>
        <dbReference type="Google" id="ProtNLM"/>
    </source>
</evidence>
<keyword evidence="3" id="KW-1185">Reference proteome</keyword>
<dbReference type="EMBL" id="JARBDR010000141">
    <property type="protein sequence ID" value="KAJ8320612.1"/>
    <property type="molecule type" value="Genomic_DNA"/>
</dbReference>
<comment type="caution">
    <text evidence="2">The sequence shown here is derived from an EMBL/GenBank/DDBJ whole genome shotgun (WGS) entry which is preliminary data.</text>
</comment>
<name>A0ABQ9FV15_TEGGR</name>
<organism evidence="2 3">
    <name type="scientific">Tegillarca granosa</name>
    <name type="common">Malaysian cockle</name>
    <name type="synonym">Anadara granosa</name>
    <dbReference type="NCBI Taxonomy" id="220873"/>
    <lineage>
        <taxon>Eukaryota</taxon>
        <taxon>Metazoa</taxon>
        <taxon>Spiralia</taxon>
        <taxon>Lophotrochozoa</taxon>
        <taxon>Mollusca</taxon>
        <taxon>Bivalvia</taxon>
        <taxon>Autobranchia</taxon>
        <taxon>Pteriomorphia</taxon>
        <taxon>Arcoida</taxon>
        <taxon>Arcoidea</taxon>
        <taxon>Arcidae</taxon>
        <taxon>Tegillarca</taxon>
    </lineage>
</organism>
<evidence type="ECO:0000256" key="1">
    <source>
        <dbReference type="PROSITE-ProRule" id="PRU00708"/>
    </source>
</evidence>
<dbReference type="InterPro" id="IPR043502">
    <property type="entry name" value="DNA/RNA_pol_sf"/>
</dbReference>